<organism evidence="2 3">
    <name type="scientific">Rufibacter immobilis</name>
    <dbReference type="NCBI Taxonomy" id="1348778"/>
    <lineage>
        <taxon>Bacteria</taxon>
        <taxon>Pseudomonadati</taxon>
        <taxon>Bacteroidota</taxon>
        <taxon>Cytophagia</taxon>
        <taxon>Cytophagales</taxon>
        <taxon>Hymenobacteraceae</taxon>
        <taxon>Rufibacter</taxon>
    </lineage>
</organism>
<dbReference type="EMBL" id="RJJE01000009">
    <property type="protein sequence ID" value="RNI29619.1"/>
    <property type="molecule type" value="Genomic_DNA"/>
</dbReference>
<keyword evidence="1" id="KW-1133">Transmembrane helix</keyword>
<keyword evidence="3" id="KW-1185">Reference proteome</keyword>
<dbReference type="AlphaFoldDB" id="A0A3M9MVS0"/>
<name>A0A3M9MVS0_9BACT</name>
<dbReference type="OrthoDB" id="1160385at2"/>
<evidence type="ECO:0000313" key="3">
    <source>
        <dbReference type="Proteomes" id="UP000271010"/>
    </source>
</evidence>
<dbReference type="Proteomes" id="UP000271010">
    <property type="component" value="Unassembled WGS sequence"/>
</dbReference>
<feature type="transmembrane region" description="Helical" evidence="1">
    <location>
        <begin position="155"/>
        <end position="178"/>
    </location>
</feature>
<feature type="transmembrane region" description="Helical" evidence="1">
    <location>
        <begin position="71"/>
        <end position="90"/>
    </location>
</feature>
<proteinExistence type="predicted"/>
<evidence type="ECO:0000256" key="1">
    <source>
        <dbReference type="SAM" id="Phobius"/>
    </source>
</evidence>
<evidence type="ECO:0000313" key="2">
    <source>
        <dbReference type="EMBL" id="RNI29619.1"/>
    </source>
</evidence>
<gene>
    <name evidence="2" type="ORF">EFA69_08660</name>
</gene>
<comment type="caution">
    <text evidence="2">The sequence shown here is derived from an EMBL/GenBank/DDBJ whole genome shotgun (WGS) entry which is preliminary data.</text>
</comment>
<dbReference type="RefSeq" id="WP_123132704.1">
    <property type="nucleotide sequence ID" value="NZ_RJJE01000009.1"/>
</dbReference>
<feature type="transmembrane region" description="Helical" evidence="1">
    <location>
        <begin position="45"/>
        <end position="65"/>
    </location>
</feature>
<keyword evidence="1" id="KW-0812">Transmembrane</keyword>
<keyword evidence="1" id="KW-0472">Membrane</keyword>
<sequence>MELEEMERAWGDLSKRIEKQEQRIDSAVNTMIQQKYRSRLDKIRYAESIGTFICYAGAAYVSLNLTKIEGVMMQLAAALSIMLLLLLPVISLQSVRAIKSADILSKTYLEAIQDFSKQKIKFQQLQKINVCLGLVLMLLALPVLAAIQGKSLTQIPYFLTLIFPLLVVFVLVFAFWVLRHYNKVLREAERMLDETNPVSSF</sequence>
<accession>A0A3M9MVS0</accession>
<reference evidence="2 3" key="1">
    <citation type="submission" date="2018-11" db="EMBL/GenBank/DDBJ databases">
        <title>Rufibacter latericius sp. nov., isolated from water in Baiyang Lake.</title>
        <authorList>
            <person name="Yang Y."/>
        </authorList>
    </citation>
    <scope>NUCLEOTIDE SEQUENCE [LARGE SCALE GENOMIC DNA]</scope>
    <source>
        <strain evidence="2 3">MCC P1</strain>
    </source>
</reference>
<protein>
    <submittedName>
        <fullName evidence="2">Uncharacterized protein</fullName>
    </submittedName>
</protein>
<feature type="transmembrane region" description="Helical" evidence="1">
    <location>
        <begin position="128"/>
        <end position="149"/>
    </location>
</feature>